<dbReference type="EMBL" id="GBXM01104789">
    <property type="protein sequence ID" value="JAH03788.1"/>
    <property type="molecule type" value="Transcribed_RNA"/>
</dbReference>
<evidence type="ECO:0000313" key="1">
    <source>
        <dbReference type="EMBL" id="JAH03788.1"/>
    </source>
</evidence>
<sequence length="26" mass="3061">MRSRREELRSSGSKSITLRRLHVYAA</sequence>
<name>A0A0E9PIX5_ANGAN</name>
<reference evidence="1" key="1">
    <citation type="submission" date="2014-11" db="EMBL/GenBank/DDBJ databases">
        <authorList>
            <person name="Amaro Gonzalez C."/>
        </authorList>
    </citation>
    <scope>NUCLEOTIDE SEQUENCE</scope>
</reference>
<proteinExistence type="predicted"/>
<dbReference type="AlphaFoldDB" id="A0A0E9PIX5"/>
<protein>
    <submittedName>
        <fullName evidence="1">Uncharacterized protein</fullName>
    </submittedName>
</protein>
<accession>A0A0E9PIX5</accession>
<reference evidence="1" key="2">
    <citation type="journal article" date="2015" name="Fish Shellfish Immunol.">
        <title>Early steps in the European eel (Anguilla anguilla)-Vibrio vulnificus interaction in the gills: Role of the RtxA13 toxin.</title>
        <authorList>
            <person name="Callol A."/>
            <person name="Pajuelo D."/>
            <person name="Ebbesson L."/>
            <person name="Teles M."/>
            <person name="MacKenzie S."/>
            <person name="Amaro C."/>
        </authorList>
    </citation>
    <scope>NUCLEOTIDE SEQUENCE</scope>
</reference>
<organism evidence="1">
    <name type="scientific">Anguilla anguilla</name>
    <name type="common">European freshwater eel</name>
    <name type="synonym">Muraena anguilla</name>
    <dbReference type="NCBI Taxonomy" id="7936"/>
    <lineage>
        <taxon>Eukaryota</taxon>
        <taxon>Metazoa</taxon>
        <taxon>Chordata</taxon>
        <taxon>Craniata</taxon>
        <taxon>Vertebrata</taxon>
        <taxon>Euteleostomi</taxon>
        <taxon>Actinopterygii</taxon>
        <taxon>Neopterygii</taxon>
        <taxon>Teleostei</taxon>
        <taxon>Anguilliformes</taxon>
        <taxon>Anguillidae</taxon>
        <taxon>Anguilla</taxon>
    </lineage>
</organism>